<gene>
    <name evidence="11" type="ORF">MAR_021523</name>
</gene>
<dbReference type="InterPro" id="IPR020479">
    <property type="entry name" value="HD_metazoa"/>
</dbReference>
<reference evidence="11" key="1">
    <citation type="submission" date="2022-11" db="EMBL/GenBank/DDBJ databases">
        <title>Centuries of genome instability and evolution in soft-shell clam transmissible cancer (bioRxiv).</title>
        <authorList>
            <person name="Hart S.F.M."/>
            <person name="Yonemitsu M.A."/>
            <person name="Giersch R.M."/>
            <person name="Beal B.F."/>
            <person name="Arriagada G."/>
            <person name="Davis B.W."/>
            <person name="Ostrander E.A."/>
            <person name="Goff S.P."/>
            <person name="Metzger M.J."/>
        </authorList>
    </citation>
    <scope>NUCLEOTIDE SEQUENCE</scope>
    <source>
        <strain evidence="11">MELC-2E11</strain>
        <tissue evidence="11">Siphon/mantle</tissue>
    </source>
</reference>
<dbReference type="Gene3D" id="1.10.10.60">
    <property type="entry name" value="Homeodomain-like"/>
    <property type="match status" value="1"/>
</dbReference>
<dbReference type="PROSITE" id="PS00027">
    <property type="entry name" value="HOMEOBOX_1"/>
    <property type="match status" value="1"/>
</dbReference>
<dbReference type="SUPFAM" id="SSF46689">
    <property type="entry name" value="Homeodomain-like"/>
    <property type="match status" value="1"/>
</dbReference>
<dbReference type="Pfam" id="PF00046">
    <property type="entry name" value="Homeodomain"/>
    <property type="match status" value="1"/>
</dbReference>
<dbReference type="InterPro" id="IPR009057">
    <property type="entry name" value="Homeodomain-like_sf"/>
</dbReference>
<evidence type="ECO:0000256" key="1">
    <source>
        <dbReference type="ARBA" id="ARBA00004123"/>
    </source>
</evidence>
<comment type="similarity">
    <text evidence="6">Belongs to the even-skipped homeobox family.</text>
</comment>
<evidence type="ECO:0000256" key="6">
    <source>
        <dbReference type="ARBA" id="ARBA00038449"/>
    </source>
</evidence>
<dbReference type="InterPro" id="IPR017970">
    <property type="entry name" value="Homeobox_CS"/>
</dbReference>
<keyword evidence="5 7" id="KW-0539">Nucleus</keyword>
<dbReference type="EMBL" id="CP111016">
    <property type="protein sequence ID" value="WAR06154.1"/>
    <property type="molecule type" value="Genomic_DNA"/>
</dbReference>
<dbReference type="InterPro" id="IPR052002">
    <property type="entry name" value="Even-skipped_HD"/>
</dbReference>
<accession>A0ABY7ECN6</accession>
<dbReference type="CDD" id="cd00086">
    <property type="entry name" value="homeodomain"/>
    <property type="match status" value="1"/>
</dbReference>
<name>A0ABY7ECN6_MYAAR</name>
<feature type="compositionally biased region" description="Basic and acidic residues" evidence="9">
    <location>
        <begin position="9"/>
        <end position="21"/>
    </location>
</feature>
<dbReference type="InterPro" id="IPR001356">
    <property type="entry name" value="HD"/>
</dbReference>
<feature type="compositionally biased region" description="Polar residues" evidence="9">
    <location>
        <begin position="328"/>
        <end position="354"/>
    </location>
</feature>
<comment type="subcellular location">
    <subcellularLocation>
        <location evidence="1 7 8">Nucleus</location>
    </subcellularLocation>
</comment>
<evidence type="ECO:0000259" key="10">
    <source>
        <dbReference type="PROSITE" id="PS50071"/>
    </source>
</evidence>
<feature type="region of interest" description="Disordered" evidence="9">
    <location>
        <begin position="232"/>
        <end position="300"/>
    </location>
</feature>
<feature type="region of interest" description="Disordered" evidence="9">
    <location>
        <begin position="1"/>
        <end position="85"/>
    </location>
</feature>
<keyword evidence="3 7" id="KW-0238">DNA-binding</keyword>
<dbReference type="PROSITE" id="PS50071">
    <property type="entry name" value="HOMEOBOX_2"/>
    <property type="match status" value="1"/>
</dbReference>
<evidence type="ECO:0000313" key="11">
    <source>
        <dbReference type="EMBL" id="WAR06154.1"/>
    </source>
</evidence>
<dbReference type="PANTHER" id="PTHR46294">
    <property type="entry name" value="SEGMENTATION PROTEIN EVEN-SKIPPED"/>
    <property type="match status" value="1"/>
</dbReference>
<evidence type="ECO:0000256" key="9">
    <source>
        <dbReference type="SAM" id="MobiDB-lite"/>
    </source>
</evidence>
<evidence type="ECO:0000256" key="2">
    <source>
        <dbReference type="ARBA" id="ARBA00022473"/>
    </source>
</evidence>
<organism evidence="11 12">
    <name type="scientific">Mya arenaria</name>
    <name type="common">Soft-shell clam</name>
    <dbReference type="NCBI Taxonomy" id="6604"/>
    <lineage>
        <taxon>Eukaryota</taxon>
        <taxon>Metazoa</taxon>
        <taxon>Spiralia</taxon>
        <taxon>Lophotrochozoa</taxon>
        <taxon>Mollusca</taxon>
        <taxon>Bivalvia</taxon>
        <taxon>Autobranchia</taxon>
        <taxon>Heteroconchia</taxon>
        <taxon>Euheterodonta</taxon>
        <taxon>Imparidentia</taxon>
        <taxon>Neoheterodontei</taxon>
        <taxon>Myida</taxon>
        <taxon>Myoidea</taxon>
        <taxon>Myidae</taxon>
        <taxon>Mya</taxon>
    </lineage>
</organism>
<evidence type="ECO:0000256" key="5">
    <source>
        <dbReference type="ARBA" id="ARBA00023242"/>
    </source>
</evidence>
<keyword evidence="12" id="KW-1185">Reference proteome</keyword>
<evidence type="ECO:0000256" key="4">
    <source>
        <dbReference type="ARBA" id="ARBA00023155"/>
    </source>
</evidence>
<protein>
    <submittedName>
        <fullName evidence="11">HOX3-like protein</fullName>
    </submittedName>
</protein>
<dbReference type="SMART" id="SM00389">
    <property type="entry name" value="HOX"/>
    <property type="match status" value="1"/>
</dbReference>
<proteinExistence type="inferred from homology"/>
<evidence type="ECO:0000256" key="8">
    <source>
        <dbReference type="RuleBase" id="RU000682"/>
    </source>
</evidence>
<feature type="region of interest" description="Disordered" evidence="9">
    <location>
        <begin position="324"/>
        <end position="368"/>
    </location>
</feature>
<dbReference type="Proteomes" id="UP001164746">
    <property type="component" value="Chromosome 5"/>
</dbReference>
<feature type="DNA-binding region" description="Homeobox" evidence="7">
    <location>
        <begin position="106"/>
        <end position="165"/>
    </location>
</feature>
<evidence type="ECO:0000256" key="7">
    <source>
        <dbReference type="PROSITE-ProRule" id="PRU00108"/>
    </source>
</evidence>
<evidence type="ECO:0000313" key="12">
    <source>
        <dbReference type="Proteomes" id="UP001164746"/>
    </source>
</evidence>
<dbReference type="PRINTS" id="PR00024">
    <property type="entry name" value="HOMEOBOX"/>
</dbReference>
<feature type="domain" description="Homeobox" evidence="10">
    <location>
        <begin position="104"/>
        <end position="164"/>
    </location>
</feature>
<dbReference type="PANTHER" id="PTHR46294:SF4">
    <property type="entry name" value="SEGMENTATION PROTEIN EVEN-SKIPPED"/>
    <property type="match status" value="1"/>
</dbReference>
<feature type="compositionally biased region" description="Basic and acidic residues" evidence="9">
    <location>
        <begin position="50"/>
        <end position="61"/>
    </location>
</feature>
<sequence>MLTMNCEIQHTDRRTDDHSDTGSDAENTSHVVDYRTDGHLSLPLTTPERSLTRKFDERLSDESSCDGDTEVSPFPPGKRFKPETYEDDAKTGGFYGKDALVDENGIRRYRTAFSREQIARLEKEFFKENYVSRPRRCELAQELNLPENTIKVWFQNRRMKDKRQRMAMAWPYGIADPHLYAYLAAAAATYPYGIPQSAPVGYYGSLGLSRPAVPTSVPTSHMTSQQIGALGQYTFPSPLRPSQEPLPGMSSVFLSGRSPLSQHQQHHPMHSSPLTGSHERSPQILNTSGALNSSGGSISPPLDESSFNASLHASVNPFLAASYRKSPDQLSPNVPTVKSTGNARTKQSSAQHRTSPPALFRPFDTDRP</sequence>
<evidence type="ECO:0000256" key="3">
    <source>
        <dbReference type="ARBA" id="ARBA00023125"/>
    </source>
</evidence>
<feature type="compositionally biased region" description="Polar residues" evidence="9">
    <location>
        <begin position="283"/>
        <end position="297"/>
    </location>
</feature>
<keyword evidence="2" id="KW-0217">Developmental protein</keyword>
<keyword evidence="4 7" id="KW-0371">Homeobox</keyword>